<dbReference type="InterPro" id="IPR011009">
    <property type="entry name" value="Kinase-like_dom_sf"/>
</dbReference>
<organism evidence="12 13">
    <name type="scientific">Prorocentrum cordatum</name>
    <dbReference type="NCBI Taxonomy" id="2364126"/>
    <lineage>
        <taxon>Eukaryota</taxon>
        <taxon>Sar</taxon>
        <taxon>Alveolata</taxon>
        <taxon>Dinophyceae</taxon>
        <taxon>Prorocentrales</taxon>
        <taxon>Prorocentraceae</taxon>
        <taxon>Prorocentrum</taxon>
    </lineage>
</organism>
<evidence type="ECO:0000259" key="11">
    <source>
        <dbReference type="PROSITE" id="PS50011"/>
    </source>
</evidence>
<accession>A0ABN9YHW7</accession>
<evidence type="ECO:0000256" key="2">
    <source>
        <dbReference type="ARBA" id="ARBA00022527"/>
    </source>
</evidence>
<keyword evidence="13" id="KW-1185">Reference proteome</keyword>
<evidence type="ECO:0000256" key="9">
    <source>
        <dbReference type="PROSITE-ProRule" id="PRU10141"/>
    </source>
</evidence>
<keyword evidence="2 10" id="KW-0723">Serine/threonine-protein kinase</keyword>
<dbReference type="PANTHER" id="PTHR22967:SF57">
    <property type="entry name" value="AUXILIN, ISOFORM A-RELATED"/>
    <property type="match status" value="1"/>
</dbReference>
<feature type="non-terminal residue" evidence="12">
    <location>
        <position position="483"/>
    </location>
</feature>
<dbReference type="SUPFAM" id="SSF56112">
    <property type="entry name" value="Protein kinase-like (PK-like)"/>
    <property type="match status" value="2"/>
</dbReference>
<evidence type="ECO:0000256" key="10">
    <source>
        <dbReference type="RuleBase" id="RU000304"/>
    </source>
</evidence>
<dbReference type="Gene3D" id="1.10.510.10">
    <property type="entry name" value="Transferase(Phosphotransferase) domain 1"/>
    <property type="match status" value="2"/>
</dbReference>
<comment type="caution">
    <text evidence="12">The sequence shown here is derived from an EMBL/GenBank/DDBJ whole genome shotgun (WGS) entry which is preliminary data.</text>
</comment>
<evidence type="ECO:0000256" key="4">
    <source>
        <dbReference type="ARBA" id="ARBA00022741"/>
    </source>
</evidence>
<dbReference type="EC" id="2.7.11.1" evidence="1"/>
<keyword evidence="3" id="KW-0808">Transferase</keyword>
<dbReference type="Proteomes" id="UP001189429">
    <property type="component" value="Unassembled WGS sequence"/>
</dbReference>
<dbReference type="PROSITE" id="PS50011">
    <property type="entry name" value="PROTEIN_KINASE_DOM"/>
    <property type="match status" value="1"/>
</dbReference>
<reference evidence="12" key="1">
    <citation type="submission" date="2023-10" db="EMBL/GenBank/DDBJ databases">
        <authorList>
            <person name="Chen Y."/>
            <person name="Shah S."/>
            <person name="Dougan E. K."/>
            <person name="Thang M."/>
            <person name="Chan C."/>
        </authorList>
    </citation>
    <scope>NUCLEOTIDE SEQUENCE [LARGE SCALE GENOMIC DNA]</scope>
</reference>
<dbReference type="SMART" id="SM00220">
    <property type="entry name" value="S_TKc"/>
    <property type="match status" value="1"/>
</dbReference>
<dbReference type="InterPro" id="IPR000719">
    <property type="entry name" value="Prot_kinase_dom"/>
</dbReference>
<dbReference type="PROSITE" id="PS00107">
    <property type="entry name" value="PROTEIN_KINASE_ATP"/>
    <property type="match status" value="1"/>
</dbReference>
<evidence type="ECO:0000256" key="5">
    <source>
        <dbReference type="ARBA" id="ARBA00022777"/>
    </source>
</evidence>
<feature type="domain" description="Protein kinase" evidence="11">
    <location>
        <begin position="25"/>
        <end position="301"/>
    </location>
</feature>
<evidence type="ECO:0000256" key="3">
    <source>
        <dbReference type="ARBA" id="ARBA00022679"/>
    </source>
</evidence>
<sequence length="483" mass="53901">MALLGAVVGGPERGGRQRSIGGRSVAEVRRLGEGGFASVWLVQDTATSESFALKKISCPDRKSFEKGLREAELLEWLPRHPNVVGFSGSGVCDGPSAQVKEVLLLLELCSGGHLLDLLESHSGRLTEEQVLGPFSDVAAGVAFLHGRSPPVQHRDLKVENVLLGADGRWKLCDFGSWSSDHIDPGALDKRGLADLEEEIERHTTLMYRPPEMVNFFKQFAISTQVDIWMLGCILFTLMFYRNPFQGESPLAITNARFEFPPPEAGRQPFSERLHDLVRWLLAQDPAHRPSAAELQRLLARFADERGEPLPLPRAVLERKEQHLRLYNPQACPAPAARPSHFENGTALHTRAGTAYYVAPQVLAGRYDRMCDLWSAGVIMYTILCGYPPFYGDSDEQVLACVRQGNYTFEPEDDWRTISRDAKDLVRNLIKMNPAATVAAAARQALGHPWLKSRAPGAVHQPLGHRFLEKLRRFRSKNNFKKEP</sequence>
<dbReference type="Pfam" id="PF00069">
    <property type="entry name" value="Pkinase"/>
    <property type="match status" value="2"/>
</dbReference>
<dbReference type="PROSITE" id="PS00108">
    <property type="entry name" value="PROTEIN_KINASE_ST"/>
    <property type="match status" value="1"/>
</dbReference>
<name>A0ABN9YHW7_9DINO</name>
<evidence type="ECO:0000256" key="7">
    <source>
        <dbReference type="ARBA" id="ARBA00047899"/>
    </source>
</evidence>
<keyword evidence="5" id="KW-0418">Kinase</keyword>
<keyword evidence="4 9" id="KW-0547">Nucleotide-binding</keyword>
<evidence type="ECO:0000313" key="13">
    <source>
        <dbReference type="Proteomes" id="UP001189429"/>
    </source>
</evidence>
<protein>
    <recommendedName>
        <fullName evidence="1">non-specific serine/threonine protein kinase</fullName>
        <ecNumber evidence="1">2.7.11.1</ecNumber>
    </recommendedName>
</protein>
<comment type="similarity">
    <text evidence="10">Belongs to the protein kinase superfamily.</text>
</comment>
<evidence type="ECO:0000313" key="12">
    <source>
        <dbReference type="EMBL" id="CAK0910707.1"/>
    </source>
</evidence>
<evidence type="ECO:0000256" key="1">
    <source>
        <dbReference type="ARBA" id="ARBA00012513"/>
    </source>
</evidence>
<dbReference type="PANTHER" id="PTHR22967">
    <property type="entry name" value="SERINE/THREONINE PROTEIN KINASE"/>
    <property type="match status" value="1"/>
</dbReference>
<comment type="catalytic activity">
    <reaction evidence="8">
        <text>L-seryl-[protein] + ATP = O-phospho-L-seryl-[protein] + ADP + H(+)</text>
        <dbReference type="Rhea" id="RHEA:17989"/>
        <dbReference type="Rhea" id="RHEA-COMP:9863"/>
        <dbReference type="Rhea" id="RHEA-COMP:11604"/>
        <dbReference type="ChEBI" id="CHEBI:15378"/>
        <dbReference type="ChEBI" id="CHEBI:29999"/>
        <dbReference type="ChEBI" id="CHEBI:30616"/>
        <dbReference type="ChEBI" id="CHEBI:83421"/>
        <dbReference type="ChEBI" id="CHEBI:456216"/>
        <dbReference type="EC" id="2.7.11.1"/>
    </reaction>
</comment>
<feature type="binding site" evidence="9">
    <location>
        <position position="54"/>
    </location>
    <ligand>
        <name>ATP</name>
        <dbReference type="ChEBI" id="CHEBI:30616"/>
    </ligand>
</feature>
<comment type="catalytic activity">
    <reaction evidence="7">
        <text>L-threonyl-[protein] + ATP = O-phospho-L-threonyl-[protein] + ADP + H(+)</text>
        <dbReference type="Rhea" id="RHEA:46608"/>
        <dbReference type="Rhea" id="RHEA-COMP:11060"/>
        <dbReference type="Rhea" id="RHEA-COMP:11605"/>
        <dbReference type="ChEBI" id="CHEBI:15378"/>
        <dbReference type="ChEBI" id="CHEBI:30013"/>
        <dbReference type="ChEBI" id="CHEBI:30616"/>
        <dbReference type="ChEBI" id="CHEBI:61977"/>
        <dbReference type="ChEBI" id="CHEBI:456216"/>
        <dbReference type="EC" id="2.7.11.1"/>
    </reaction>
</comment>
<keyword evidence="6 9" id="KW-0067">ATP-binding</keyword>
<dbReference type="EMBL" id="CAUYUJ010022448">
    <property type="protein sequence ID" value="CAK0910707.1"/>
    <property type="molecule type" value="Genomic_DNA"/>
</dbReference>
<evidence type="ECO:0000256" key="6">
    <source>
        <dbReference type="ARBA" id="ARBA00022840"/>
    </source>
</evidence>
<evidence type="ECO:0000256" key="8">
    <source>
        <dbReference type="ARBA" id="ARBA00048679"/>
    </source>
</evidence>
<gene>
    <name evidence="12" type="ORF">PCOR1329_LOCUS84817</name>
</gene>
<dbReference type="InterPro" id="IPR017441">
    <property type="entry name" value="Protein_kinase_ATP_BS"/>
</dbReference>
<proteinExistence type="inferred from homology"/>
<dbReference type="InterPro" id="IPR008271">
    <property type="entry name" value="Ser/Thr_kinase_AS"/>
</dbReference>